<evidence type="ECO:0000256" key="1">
    <source>
        <dbReference type="ARBA" id="ARBA00022898"/>
    </source>
</evidence>
<dbReference type="Pfam" id="PF00155">
    <property type="entry name" value="Aminotran_1_2"/>
    <property type="match status" value="1"/>
</dbReference>
<dbReference type="PANTHER" id="PTHR43795">
    <property type="entry name" value="BIFUNCTIONAL ASPARTATE AMINOTRANSFERASE AND GLUTAMATE/ASPARTATE-PREPHENATE AMINOTRANSFERASE-RELATED"/>
    <property type="match status" value="1"/>
</dbReference>
<keyword evidence="5" id="KW-1185">Reference proteome</keyword>
<evidence type="ECO:0008006" key="6">
    <source>
        <dbReference type="Google" id="ProtNLM"/>
    </source>
</evidence>
<dbReference type="OrthoDB" id="10260355at2759"/>
<dbReference type="InterPro" id="IPR015421">
    <property type="entry name" value="PyrdxlP-dep_Trfase_major"/>
</dbReference>
<dbReference type="RefSeq" id="XP_016638733.1">
    <property type="nucleotide sequence ID" value="XM_016783889.1"/>
</dbReference>
<dbReference type="InterPro" id="IPR004839">
    <property type="entry name" value="Aminotransferase_I/II_large"/>
</dbReference>
<dbReference type="GO" id="GO:0016491">
    <property type="term" value="F:oxidoreductase activity"/>
    <property type="evidence" value="ECO:0007669"/>
    <property type="project" value="InterPro"/>
</dbReference>
<dbReference type="SUPFAM" id="SSF53383">
    <property type="entry name" value="PLP-dependent transferases"/>
    <property type="match status" value="1"/>
</dbReference>
<sequence length="592" mass="64432">MLSRICKQRNEVIIPRLLGQYDAVITAAPDIVDLSTAENYLLMGDILKDIPKLLDPNSLTHYDLSYPEPVGGSLKARKLIAKLLNDYFNPKIPVEPSHIVLAAGASFALNALIEQIFEPGDGVLIATPYWAGLDLSFSVHNQVTAVPVHVPLDEFFDRSSIGHYEKALKEATVPIKAILVCNPHNPLGRCYPRETLDALADFCTFHKLHYISDEVYALSQHNGQPGPAPNPKFISALILDNPNGLIHVLYSLSKDFACNGIRLVHHNPFINTMEGAVVDALIIGGGPAGLSTALTLARQARSSIVFDSGSYRNDATENMHMLLGFDHASPSDFRAAARDNIASRYDFVTFNDANVQSVKKLDNNLFEVTTEGQQESWRGRKLILATGVEDIMLDIEGYSECWGKSIFHCLYCKGFEERNCESAAVLVAGSLTNNALALHIARQVLALTKAVTFYTNGAEDKVEELTASFAGATAMKIDTRRIQKFTMGSENSGIVIHFEDGSQVQEGFLAHAPQTKVRGPFVEQLGIERSPNGDIKVNTPFCQTSMPGVFAVGDNSAMLKSVPNAIFTGTLAGTGAASQIMAEQLGQKPLFP</sequence>
<proteinExistence type="predicted"/>
<dbReference type="GeneID" id="27719454"/>
<dbReference type="HOGENOM" id="CLU_460901_0_0_1"/>
<dbReference type="InterPro" id="IPR050478">
    <property type="entry name" value="Ethylene_sulfur-biosynth"/>
</dbReference>
<feature type="domain" description="FAD/NAD(P)-binding" evidence="3">
    <location>
        <begin position="279"/>
        <end position="569"/>
    </location>
</feature>
<dbReference type="EMBL" id="JOWA01000165">
    <property type="protein sequence ID" value="KEZ38934.1"/>
    <property type="molecule type" value="Genomic_DNA"/>
</dbReference>
<evidence type="ECO:0000313" key="4">
    <source>
        <dbReference type="EMBL" id="KEZ38934.1"/>
    </source>
</evidence>
<dbReference type="Proteomes" id="UP000028545">
    <property type="component" value="Unassembled WGS sequence"/>
</dbReference>
<dbReference type="PANTHER" id="PTHR43795:SF39">
    <property type="entry name" value="AMINOTRANSFERASE CLASS I_CLASSII DOMAIN-CONTAINING PROTEIN"/>
    <property type="match status" value="1"/>
</dbReference>
<dbReference type="GO" id="GO:0030170">
    <property type="term" value="F:pyridoxal phosphate binding"/>
    <property type="evidence" value="ECO:0007669"/>
    <property type="project" value="InterPro"/>
</dbReference>
<dbReference type="Gene3D" id="3.50.50.60">
    <property type="entry name" value="FAD/NAD(P)-binding domain"/>
    <property type="match status" value="2"/>
</dbReference>
<gene>
    <name evidence="4" type="ORF">SAPIO_CDS10274</name>
</gene>
<name>A0A084FV22_PSEDA</name>
<dbReference type="Pfam" id="PF07992">
    <property type="entry name" value="Pyr_redox_2"/>
    <property type="match status" value="1"/>
</dbReference>
<evidence type="ECO:0000259" key="3">
    <source>
        <dbReference type="Pfam" id="PF07992"/>
    </source>
</evidence>
<dbReference type="CDD" id="cd00609">
    <property type="entry name" value="AAT_like"/>
    <property type="match status" value="1"/>
</dbReference>
<dbReference type="AlphaFoldDB" id="A0A084FV22"/>
<evidence type="ECO:0000313" key="5">
    <source>
        <dbReference type="Proteomes" id="UP000028545"/>
    </source>
</evidence>
<keyword evidence="1" id="KW-0663">Pyridoxal phosphate</keyword>
<dbReference type="GO" id="GO:0008483">
    <property type="term" value="F:transaminase activity"/>
    <property type="evidence" value="ECO:0007669"/>
    <property type="project" value="TreeGrafter"/>
</dbReference>
<dbReference type="InterPro" id="IPR015424">
    <property type="entry name" value="PyrdxlP-dep_Trfase"/>
</dbReference>
<protein>
    <recommendedName>
        <fullName evidence="6">Aminotransferase class I/classII domain-containing protein</fullName>
    </recommendedName>
</protein>
<feature type="domain" description="Aminotransferase class I/classII large" evidence="2">
    <location>
        <begin position="31"/>
        <end position="263"/>
    </location>
</feature>
<comment type="caution">
    <text evidence="4">The sequence shown here is derived from an EMBL/GenBank/DDBJ whole genome shotgun (WGS) entry which is preliminary data.</text>
</comment>
<dbReference type="SUPFAM" id="SSF51905">
    <property type="entry name" value="FAD/NAD(P)-binding domain"/>
    <property type="match status" value="1"/>
</dbReference>
<dbReference type="PRINTS" id="PR00753">
    <property type="entry name" value="ACCSYNTHASE"/>
</dbReference>
<dbReference type="GO" id="GO:0006520">
    <property type="term" value="P:amino acid metabolic process"/>
    <property type="evidence" value="ECO:0007669"/>
    <property type="project" value="TreeGrafter"/>
</dbReference>
<dbReference type="InterPro" id="IPR036188">
    <property type="entry name" value="FAD/NAD-bd_sf"/>
</dbReference>
<organism evidence="4 5">
    <name type="scientific">Pseudallescheria apiosperma</name>
    <name type="common">Scedosporium apiospermum</name>
    <dbReference type="NCBI Taxonomy" id="563466"/>
    <lineage>
        <taxon>Eukaryota</taxon>
        <taxon>Fungi</taxon>
        <taxon>Dikarya</taxon>
        <taxon>Ascomycota</taxon>
        <taxon>Pezizomycotina</taxon>
        <taxon>Sordariomycetes</taxon>
        <taxon>Hypocreomycetidae</taxon>
        <taxon>Microascales</taxon>
        <taxon>Microascaceae</taxon>
        <taxon>Scedosporium</taxon>
    </lineage>
</organism>
<evidence type="ECO:0000259" key="2">
    <source>
        <dbReference type="Pfam" id="PF00155"/>
    </source>
</evidence>
<dbReference type="VEuPathDB" id="FungiDB:SAPIO_CDS10274"/>
<dbReference type="Gene3D" id="3.40.640.10">
    <property type="entry name" value="Type I PLP-dependent aspartate aminotransferase-like (Major domain)"/>
    <property type="match status" value="1"/>
</dbReference>
<dbReference type="InterPro" id="IPR023753">
    <property type="entry name" value="FAD/NAD-binding_dom"/>
</dbReference>
<reference evidence="4 5" key="1">
    <citation type="journal article" date="2014" name="Genome Announc.">
        <title>Draft genome sequence of the pathogenic fungus Scedosporium apiospermum.</title>
        <authorList>
            <person name="Vandeputte P."/>
            <person name="Ghamrawi S."/>
            <person name="Rechenmann M."/>
            <person name="Iltis A."/>
            <person name="Giraud S."/>
            <person name="Fleury M."/>
            <person name="Thornton C."/>
            <person name="Delhaes L."/>
            <person name="Meyer W."/>
            <person name="Papon N."/>
            <person name="Bouchara J.P."/>
        </authorList>
    </citation>
    <scope>NUCLEOTIDE SEQUENCE [LARGE SCALE GENOMIC DNA]</scope>
    <source>
        <strain evidence="4 5">IHEM 14462</strain>
    </source>
</reference>
<accession>A0A084FV22</accession>
<dbReference type="KEGG" id="sapo:SAPIO_CDS10274"/>